<sequence length="807" mass="89447">MAQDMDHGIDPLPLKGVVLCCTSLLQDARIKLAETAQEMGAIHKLDLTADVTHLIVGSITTPKYCYVAKERPDIKVLHPDWIEAVRVPWMDGQDVDVPSLEWQHQLRTFHNLQICVTGFEEQEERNAIAAKVISEGATYHGDLTKVVTHLIAAVPQGKKYVAARSWGIKVVSQKWYEDSLSRGMALDESLYDPVMPVEEQGIGAFRLQPRARTSLGKRGRDGEAEGSTEATRKKLRRTTSTRLESQSQDMWQDISAHSVGVETSGVDQWTDHDDRSTTRDTGESSMTVTSMTEPPHRHREVSEGLFSGIYIFLYGFDAKRTQRLHEFLDPNCARIVKSLTEFENASTNPFFKQRYLLVPYDGNPAKLQLPPVPAATQTATEWWVERSISHKRVLDPNDDVLSAPLWMIGPSAFKDMRVSTTGFSGLDLRQIAKAVDLLGGTYWQTLQSFSTVLICATDSIKKEKAFYAQKHNIPVVSADWLWTCLKTSKQPPFDKYAIALPAYDPASMGGESSYTGSPAPSEAQKPIRKDEQMSKRLSNTRKKQATPSLPLQAARSSHQSAAQKPQPFVHEDEDDDQSLDSAPPPPLAPRESLRRASQPLQELSPNRSPRKTSQTSRIETEEDKVEPNNHLKVEPPSEDSHTLPQPPTSDTMVNGHAPARPRPSLDADISDLLQHRSAGSRPNSTSDLQKRKNRPLGRAPSGISNRSMSASNQSGGLSPVHQSDETADLPEEVRNSTCEVPLPPSTQLGYETAEAEQHRLQMSKRMGTKLEDEGGLRRLANVGTVKDSASIADAGVGNRVRGRHRAK</sequence>
<feature type="region of interest" description="Disordered" evidence="2">
    <location>
        <begin position="266"/>
        <end position="298"/>
    </location>
</feature>
<evidence type="ECO:0000256" key="1">
    <source>
        <dbReference type="ARBA" id="ARBA00022737"/>
    </source>
</evidence>
<dbReference type="InterPro" id="IPR036420">
    <property type="entry name" value="BRCT_dom_sf"/>
</dbReference>
<name>A0AAV9P591_9PEZI</name>
<protein>
    <submittedName>
        <fullName evidence="4">Protein kinase activating protein dpb11</fullName>
    </submittedName>
</protein>
<feature type="region of interest" description="Disordered" evidence="2">
    <location>
        <begin position="507"/>
        <end position="748"/>
    </location>
</feature>
<dbReference type="EMBL" id="JAVRRT010000011">
    <property type="protein sequence ID" value="KAK5167670.1"/>
    <property type="molecule type" value="Genomic_DNA"/>
</dbReference>
<feature type="compositionally biased region" description="Basic and acidic residues" evidence="2">
    <location>
        <begin position="525"/>
        <end position="534"/>
    </location>
</feature>
<reference evidence="4 5" key="1">
    <citation type="submission" date="2023-08" db="EMBL/GenBank/DDBJ databases">
        <title>Black Yeasts Isolated from many extreme environments.</title>
        <authorList>
            <person name="Coleine C."/>
            <person name="Stajich J.E."/>
            <person name="Selbmann L."/>
        </authorList>
    </citation>
    <scope>NUCLEOTIDE SEQUENCE [LARGE SCALE GENOMIC DNA]</scope>
    <source>
        <strain evidence="4 5">CCFEE 5935</strain>
    </source>
</reference>
<keyword evidence="4" id="KW-0808">Transferase</keyword>
<dbReference type="Gene3D" id="3.40.50.10190">
    <property type="entry name" value="BRCT domain"/>
    <property type="match status" value="4"/>
</dbReference>
<dbReference type="CDD" id="cd17723">
    <property type="entry name" value="BRCT_Rad4_rpt4"/>
    <property type="match status" value="1"/>
</dbReference>
<dbReference type="Proteomes" id="UP001337655">
    <property type="component" value="Unassembled WGS sequence"/>
</dbReference>
<evidence type="ECO:0000259" key="3">
    <source>
        <dbReference type="PROSITE" id="PS50172"/>
    </source>
</evidence>
<evidence type="ECO:0000313" key="4">
    <source>
        <dbReference type="EMBL" id="KAK5167670.1"/>
    </source>
</evidence>
<feature type="compositionally biased region" description="Low complexity" evidence="2">
    <location>
        <begin position="552"/>
        <end position="563"/>
    </location>
</feature>
<feature type="compositionally biased region" description="Basic and acidic residues" evidence="2">
    <location>
        <begin position="625"/>
        <end position="641"/>
    </location>
</feature>
<dbReference type="PANTHER" id="PTHR13561:SF20">
    <property type="entry name" value="DNA TOPOISOMERASE 2-BINDING PROTEIN 1"/>
    <property type="match status" value="1"/>
</dbReference>
<proteinExistence type="predicted"/>
<organism evidence="4 5">
    <name type="scientific">Saxophila tyrrhenica</name>
    <dbReference type="NCBI Taxonomy" id="1690608"/>
    <lineage>
        <taxon>Eukaryota</taxon>
        <taxon>Fungi</taxon>
        <taxon>Dikarya</taxon>
        <taxon>Ascomycota</taxon>
        <taxon>Pezizomycotina</taxon>
        <taxon>Dothideomycetes</taxon>
        <taxon>Dothideomycetidae</taxon>
        <taxon>Mycosphaerellales</taxon>
        <taxon>Extremaceae</taxon>
        <taxon>Saxophila</taxon>
    </lineage>
</organism>
<feature type="compositionally biased region" description="Polar residues" evidence="2">
    <location>
        <begin position="598"/>
        <end position="617"/>
    </location>
</feature>
<evidence type="ECO:0000256" key="2">
    <source>
        <dbReference type="SAM" id="MobiDB-lite"/>
    </source>
</evidence>
<dbReference type="GO" id="GO:0033314">
    <property type="term" value="P:mitotic DNA replication checkpoint signaling"/>
    <property type="evidence" value="ECO:0007669"/>
    <property type="project" value="TreeGrafter"/>
</dbReference>
<dbReference type="InterPro" id="IPR059215">
    <property type="entry name" value="BRCT2_TopBP1-like"/>
</dbReference>
<keyword evidence="5" id="KW-1185">Reference proteome</keyword>
<accession>A0AAV9P591</accession>
<gene>
    <name evidence="4" type="primary">DPB11</name>
    <name evidence="4" type="ORF">LTR77_007369</name>
</gene>
<dbReference type="Pfam" id="PF00533">
    <property type="entry name" value="BRCT"/>
    <property type="match status" value="1"/>
</dbReference>
<dbReference type="CDD" id="cd17731">
    <property type="entry name" value="BRCT_TopBP1_rpt2_like"/>
    <property type="match status" value="1"/>
</dbReference>
<feature type="compositionally biased region" description="Basic and acidic residues" evidence="2">
    <location>
        <begin position="269"/>
        <end position="282"/>
    </location>
</feature>
<dbReference type="GO" id="GO:0006270">
    <property type="term" value="P:DNA replication initiation"/>
    <property type="evidence" value="ECO:0007669"/>
    <property type="project" value="TreeGrafter"/>
</dbReference>
<feature type="compositionally biased region" description="Polar residues" evidence="2">
    <location>
        <begin position="283"/>
        <end position="292"/>
    </location>
</feature>
<feature type="domain" description="BRCT" evidence="3">
    <location>
        <begin position="9"/>
        <end position="82"/>
    </location>
</feature>
<dbReference type="GO" id="GO:0007095">
    <property type="term" value="P:mitotic G2 DNA damage checkpoint signaling"/>
    <property type="evidence" value="ECO:0007669"/>
    <property type="project" value="TreeGrafter"/>
</dbReference>
<keyword evidence="1" id="KW-0677">Repeat</keyword>
<dbReference type="PROSITE" id="PS50172">
    <property type="entry name" value="BRCT"/>
    <property type="match status" value="3"/>
</dbReference>
<comment type="caution">
    <text evidence="4">The sequence shown here is derived from an EMBL/GenBank/DDBJ whole genome shotgun (WGS) entry which is preliminary data.</text>
</comment>
<dbReference type="RefSeq" id="XP_064657376.1">
    <property type="nucleotide sequence ID" value="XM_064804606.1"/>
</dbReference>
<dbReference type="GeneID" id="89928705"/>
<feature type="region of interest" description="Disordered" evidence="2">
    <location>
        <begin position="208"/>
        <end position="248"/>
    </location>
</feature>
<dbReference type="Pfam" id="PF12738">
    <property type="entry name" value="PTCB-BRCT"/>
    <property type="match status" value="2"/>
</dbReference>
<feature type="domain" description="BRCT" evidence="3">
    <location>
        <begin position="104"/>
        <end position="193"/>
    </location>
</feature>
<evidence type="ECO:0000313" key="5">
    <source>
        <dbReference type="Proteomes" id="UP001337655"/>
    </source>
</evidence>
<keyword evidence="4" id="KW-0418">Kinase</keyword>
<dbReference type="InterPro" id="IPR001357">
    <property type="entry name" value="BRCT_dom"/>
</dbReference>
<dbReference type="PANTHER" id="PTHR13561">
    <property type="entry name" value="DNA REPLICATION REGULATOR DPB11-RELATED"/>
    <property type="match status" value="1"/>
</dbReference>
<dbReference type="GO" id="GO:0016301">
    <property type="term" value="F:kinase activity"/>
    <property type="evidence" value="ECO:0007669"/>
    <property type="project" value="UniProtKB-KW"/>
</dbReference>
<dbReference type="AlphaFoldDB" id="A0AAV9P591"/>
<feature type="domain" description="BRCT" evidence="3">
    <location>
        <begin position="408"/>
        <end position="498"/>
    </location>
</feature>
<dbReference type="SMART" id="SM00292">
    <property type="entry name" value="BRCT"/>
    <property type="match status" value="4"/>
</dbReference>
<feature type="compositionally biased region" description="Polar residues" evidence="2">
    <location>
        <begin position="702"/>
        <end position="716"/>
    </location>
</feature>
<dbReference type="SUPFAM" id="SSF52113">
    <property type="entry name" value="BRCT domain"/>
    <property type="match status" value="3"/>
</dbReference>